<dbReference type="EMBL" id="JAWXYG010000006">
    <property type="protein sequence ID" value="KAK4269602.1"/>
    <property type="molecule type" value="Genomic_DNA"/>
</dbReference>
<accession>A0AAE1MJ11</accession>
<protein>
    <submittedName>
        <fullName evidence="2">Uncharacterized protein</fullName>
    </submittedName>
</protein>
<proteinExistence type="predicted"/>
<keyword evidence="3" id="KW-1185">Reference proteome</keyword>
<feature type="region of interest" description="Disordered" evidence="1">
    <location>
        <begin position="1"/>
        <end position="27"/>
    </location>
</feature>
<organism evidence="2 3">
    <name type="scientific">Acacia crassicarpa</name>
    <name type="common">northern wattle</name>
    <dbReference type="NCBI Taxonomy" id="499986"/>
    <lineage>
        <taxon>Eukaryota</taxon>
        <taxon>Viridiplantae</taxon>
        <taxon>Streptophyta</taxon>
        <taxon>Embryophyta</taxon>
        <taxon>Tracheophyta</taxon>
        <taxon>Spermatophyta</taxon>
        <taxon>Magnoliopsida</taxon>
        <taxon>eudicotyledons</taxon>
        <taxon>Gunneridae</taxon>
        <taxon>Pentapetalae</taxon>
        <taxon>rosids</taxon>
        <taxon>fabids</taxon>
        <taxon>Fabales</taxon>
        <taxon>Fabaceae</taxon>
        <taxon>Caesalpinioideae</taxon>
        <taxon>mimosoid clade</taxon>
        <taxon>Acacieae</taxon>
        <taxon>Acacia</taxon>
    </lineage>
</organism>
<evidence type="ECO:0000313" key="3">
    <source>
        <dbReference type="Proteomes" id="UP001293593"/>
    </source>
</evidence>
<comment type="caution">
    <text evidence="2">The sequence shown here is derived from an EMBL/GenBank/DDBJ whole genome shotgun (WGS) entry which is preliminary data.</text>
</comment>
<evidence type="ECO:0000256" key="1">
    <source>
        <dbReference type="SAM" id="MobiDB-lite"/>
    </source>
</evidence>
<evidence type="ECO:0000313" key="2">
    <source>
        <dbReference type="EMBL" id="KAK4269602.1"/>
    </source>
</evidence>
<dbReference type="Proteomes" id="UP001293593">
    <property type="component" value="Unassembled WGS sequence"/>
</dbReference>
<sequence>MEELPESKNVASSLKPKPVSKKKPPTPQELIAHYESQGLDSNAAAVKVIEDLQKALFGVISSGRGKKDRMLVDSSRKIDALGSRLTLLDLKLDSKPGYPETFAIGIASGAAVSGIGAVMPQIIGGLAQIWKSVISVTNSAS</sequence>
<reference evidence="2" key="1">
    <citation type="submission" date="2023-10" db="EMBL/GenBank/DDBJ databases">
        <title>Chromosome-level genome of the transformable northern wattle, Acacia crassicarpa.</title>
        <authorList>
            <person name="Massaro I."/>
            <person name="Sinha N.R."/>
            <person name="Poethig S."/>
            <person name="Leichty A.R."/>
        </authorList>
    </citation>
    <scope>NUCLEOTIDE SEQUENCE</scope>
    <source>
        <strain evidence="2">Acra3RX</strain>
        <tissue evidence="2">Leaf</tissue>
    </source>
</reference>
<gene>
    <name evidence="2" type="ORF">QN277_022739</name>
</gene>
<dbReference type="AlphaFoldDB" id="A0AAE1MJ11"/>
<name>A0AAE1MJ11_9FABA</name>